<keyword evidence="2" id="KW-0731">Sigma factor</keyword>
<dbReference type="SUPFAM" id="SSF88659">
    <property type="entry name" value="Sigma3 and sigma4 domains of RNA polymerase sigma factors"/>
    <property type="match status" value="1"/>
</dbReference>
<dbReference type="Pfam" id="PF04545">
    <property type="entry name" value="Sigma70_r4"/>
    <property type="match status" value="1"/>
</dbReference>
<dbReference type="InterPro" id="IPR007627">
    <property type="entry name" value="RNA_pol_sigma70_r2"/>
</dbReference>
<dbReference type="SUPFAM" id="SSF88946">
    <property type="entry name" value="Sigma2 domain of RNA polymerase sigma factors"/>
    <property type="match status" value="1"/>
</dbReference>
<dbReference type="Gene3D" id="1.10.10.10">
    <property type="entry name" value="Winged helix-like DNA-binding domain superfamily/Winged helix DNA-binding domain"/>
    <property type="match status" value="1"/>
</dbReference>
<evidence type="ECO:0000256" key="3">
    <source>
        <dbReference type="ARBA" id="ARBA00023125"/>
    </source>
</evidence>
<evidence type="ECO:0000313" key="8">
    <source>
        <dbReference type="Proteomes" id="UP000682134"/>
    </source>
</evidence>
<evidence type="ECO:0000259" key="5">
    <source>
        <dbReference type="Pfam" id="PF04542"/>
    </source>
</evidence>
<dbReference type="InterPro" id="IPR013325">
    <property type="entry name" value="RNA_pol_sigma_r2"/>
</dbReference>
<evidence type="ECO:0000256" key="1">
    <source>
        <dbReference type="ARBA" id="ARBA00023015"/>
    </source>
</evidence>
<dbReference type="GO" id="GO:0003677">
    <property type="term" value="F:DNA binding"/>
    <property type="evidence" value="ECO:0007669"/>
    <property type="project" value="UniProtKB-KW"/>
</dbReference>
<dbReference type="PANTHER" id="PTHR30385">
    <property type="entry name" value="SIGMA FACTOR F FLAGELLAR"/>
    <property type="match status" value="1"/>
</dbReference>
<keyword evidence="3" id="KW-0238">DNA-binding</keyword>
<evidence type="ECO:0000256" key="2">
    <source>
        <dbReference type="ARBA" id="ARBA00023082"/>
    </source>
</evidence>
<keyword evidence="8" id="KW-1185">Reference proteome</keyword>
<dbReference type="PANTHER" id="PTHR30385:SF4">
    <property type="entry name" value="RNA POLYMERASE SIGMA-E FACTOR"/>
    <property type="match status" value="1"/>
</dbReference>
<dbReference type="Pfam" id="PF04542">
    <property type="entry name" value="Sigma70_r2"/>
    <property type="match status" value="1"/>
</dbReference>
<comment type="caution">
    <text evidence="7">The sequence shown here is derived from an EMBL/GenBank/DDBJ whole genome shotgun (WGS) entry which is preliminary data.</text>
</comment>
<protein>
    <submittedName>
        <fullName evidence="7">Sigma-70 family RNA polymerase sigma factor</fullName>
    </submittedName>
</protein>
<feature type="domain" description="RNA polymerase sigma-70 region 2" evidence="5">
    <location>
        <begin position="33"/>
        <end position="97"/>
    </location>
</feature>
<feature type="domain" description="RNA polymerase sigma-70 region 4" evidence="6">
    <location>
        <begin position="131"/>
        <end position="179"/>
    </location>
</feature>
<dbReference type="InterPro" id="IPR007630">
    <property type="entry name" value="RNA_pol_sigma70_r4"/>
</dbReference>
<keyword evidence="1" id="KW-0805">Transcription regulation</keyword>
<dbReference type="GO" id="GO:0016987">
    <property type="term" value="F:sigma factor activity"/>
    <property type="evidence" value="ECO:0007669"/>
    <property type="project" value="UniProtKB-KW"/>
</dbReference>
<keyword evidence="4" id="KW-0804">Transcription</keyword>
<dbReference type="AlphaFoldDB" id="A0A940NGT4"/>
<dbReference type="EMBL" id="JAGIYQ010000004">
    <property type="protein sequence ID" value="MBP0725139.1"/>
    <property type="molecule type" value="Genomic_DNA"/>
</dbReference>
<dbReference type="Proteomes" id="UP000682134">
    <property type="component" value="Unassembled WGS sequence"/>
</dbReference>
<evidence type="ECO:0000259" key="6">
    <source>
        <dbReference type="Pfam" id="PF04545"/>
    </source>
</evidence>
<accession>A0A940NGT4</accession>
<dbReference type="NCBIfam" id="TIGR02937">
    <property type="entry name" value="sigma70-ECF"/>
    <property type="match status" value="1"/>
</dbReference>
<dbReference type="GO" id="GO:0006352">
    <property type="term" value="P:DNA-templated transcription initiation"/>
    <property type="evidence" value="ECO:0007669"/>
    <property type="project" value="InterPro"/>
</dbReference>
<dbReference type="NCBIfam" id="NF005248">
    <property type="entry name" value="PRK06759.1"/>
    <property type="match status" value="1"/>
</dbReference>
<name>A0A940NGT4_9BACI</name>
<dbReference type="InterPro" id="IPR013324">
    <property type="entry name" value="RNA_pol_sigma_r3/r4-like"/>
</dbReference>
<reference evidence="7" key="1">
    <citation type="submission" date="2021-04" db="EMBL/GenBank/DDBJ databases">
        <title>Genome seq and assembly of Bacillus sp.</title>
        <authorList>
            <person name="Chhetri G."/>
        </authorList>
    </citation>
    <scope>NUCLEOTIDE SEQUENCE</scope>
    <source>
        <strain evidence="7">RG28</strain>
    </source>
</reference>
<sequence>MVKNGTNEDLLKARSDNFNKSNGKPETFEACLTQYEPMIKSLIKKIRVYKQFEDYYQIGQIALWQAYENYNEEKGTFTTFAYVTVRGKMLNQLSKERLYEERFVPVDVYDEQPYIQDQEAAFSFEQFVSLLKGISPLQQLILIDRFYYNMSFQKIAAKTGMPENSTRSSYRYALKRLRK</sequence>
<evidence type="ECO:0000313" key="7">
    <source>
        <dbReference type="EMBL" id="MBP0725139.1"/>
    </source>
</evidence>
<evidence type="ECO:0000256" key="4">
    <source>
        <dbReference type="ARBA" id="ARBA00023163"/>
    </source>
</evidence>
<organism evidence="7 8">
    <name type="scientific">Gottfriedia endophytica</name>
    <dbReference type="NCBI Taxonomy" id="2820819"/>
    <lineage>
        <taxon>Bacteria</taxon>
        <taxon>Bacillati</taxon>
        <taxon>Bacillota</taxon>
        <taxon>Bacilli</taxon>
        <taxon>Bacillales</taxon>
        <taxon>Bacillaceae</taxon>
        <taxon>Gottfriedia</taxon>
    </lineage>
</organism>
<dbReference type="Gene3D" id="1.10.1740.10">
    <property type="match status" value="1"/>
</dbReference>
<dbReference type="InterPro" id="IPR036388">
    <property type="entry name" value="WH-like_DNA-bd_sf"/>
</dbReference>
<dbReference type="RefSeq" id="WP_209404370.1">
    <property type="nucleotide sequence ID" value="NZ_JAGIYQ010000004.1"/>
</dbReference>
<proteinExistence type="predicted"/>
<gene>
    <name evidence="7" type="ORF">J5Y03_08025</name>
</gene>
<dbReference type="InterPro" id="IPR014284">
    <property type="entry name" value="RNA_pol_sigma-70_dom"/>
</dbReference>